<proteinExistence type="predicted"/>
<reference evidence="1" key="1">
    <citation type="submission" date="2014-11" db="EMBL/GenBank/DDBJ databases">
        <authorList>
            <person name="Amaro Gonzalez C."/>
        </authorList>
    </citation>
    <scope>NUCLEOTIDE SEQUENCE</scope>
</reference>
<protein>
    <submittedName>
        <fullName evidence="1">Uncharacterized protein</fullName>
    </submittedName>
</protein>
<accession>A0A0E9VRH2</accession>
<reference evidence="1" key="2">
    <citation type="journal article" date="2015" name="Fish Shellfish Immunol.">
        <title>Early steps in the European eel (Anguilla anguilla)-Vibrio vulnificus interaction in the gills: Role of the RtxA13 toxin.</title>
        <authorList>
            <person name="Callol A."/>
            <person name="Pajuelo D."/>
            <person name="Ebbesson L."/>
            <person name="Teles M."/>
            <person name="MacKenzie S."/>
            <person name="Amaro C."/>
        </authorList>
    </citation>
    <scope>NUCLEOTIDE SEQUENCE</scope>
</reference>
<organism evidence="1">
    <name type="scientific">Anguilla anguilla</name>
    <name type="common">European freshwater eel</name>
    <name type="synonym">Muraena anguilla</name>
    <dbReference type="NCBI Taxonomy" id="7936"/>
    <lineage>
        <taxon>Eukaryota</taxon>
        <taxon>Metazoa</taxon>
        <taxon>Chordata</taxon>
        <taxon>Craniata</taxon>
        <taxon>Vertebrata</taxon>
        <taxon>Euteleostomi</taxon>
        <taxon>Actinopterygii</taxon>
        <taxon>Neopterygii</taxon>
        <taxon>Teleostei</taxon>
        <taxon>Anguilliformes</taxon>
        <taxon>Anguillidae</taxon>
        <taxon>Anguilla</taxon>
    </lineage>
</organism>
<dbReference type="EMBL" id="GBXM01027896">
    <property type="protein sequence ID" value="JAH80681.1"/>
    <property type="molecule type" value="Transcribed_RNA"/>
</dbReference>
<name>A0A0E9VRH2_ANGAN</name>
<evidence type="ECO:0000313" key="1">
    <source>
        <dbReference type="EMBL" id="JAH80681.1"/>
    </source>
</evidence>
<sequence>MTVETKLQLFISVQIYLKSRMNITCLTEDQNIQRFGLRFERLNIIIQQITGLGHNRADVGVWGD</sequence>
<dbReference type="AlphaFoldDB" id="A0A0E9VRH2"/>